<evidence type="ECO:0000313" key="2">
    <source>
        <dbReference type="EMBL" id="AIF06125.1"/>
    </source>
</evidence>
<dbReference type="AlphaFoldDB" id="A0A075GT21"/>
<dbReference type="PROSITE" id="PS51671">
    <property type="entry name" value="ACT"/>
    <property type="match status" value="1"/>
</dbReference>
<dbReference type="PANTHER" id="PTHR40099">
    <property type="entry name" value="ACETOLACTATE SYNTHASE, SMALL SUBUNIT"/>
    <property type="match status" value="1"/>
</dbReference>
<proteinExistence type="predicted"/>
<feature type="domain" description="ACT" evidence="1">
    <location>
        <begin position="6"/>
        <end position="77"/>
    </location>
</feature>
<sequence>MGMERQISVMLKNSPGQMAAVGDALAEAGVNIQALSVVDASDHAVMRLVTSDWAATRTALEEMGHDTLVTEVLAIELPHKKGALAEASTKLAAAGINIDYIYGSAAGRKSILVARVSNLKAALKALG</sequence>
<dbReference type="InterPro" id="IPR045865">
    <property type="entry name" value="ACT-like_dom_sf"/>
</dbReference>
<organism evidence="2">
    <name type="scientific">uncultured marine group II/III euryarchaeote KM3_18_H05</name>
    <dbReference type="NCBI Taxonomy" id="1457957"/>
    <lineage>
        <taxon>Archaea</taxon>
        <taxon>Methanobacteriati</taxon>
        <taxon>Methanobacteriota</taxon>
        <taxon>environmental samples</taxon>
    </lineage>
</organism>
<dbReference type="EMBL" id="KF900759">
    <property type="protein sequence ID" value="AIF06125.1"/>
    <property type="molecule type" value="Genomic_DNA"/>
</dbReference>
<dbReference type="InterPro" id="IPR002912">
    <property type="entry name" value="ACT_dom"/>
</dbReference>
<dbReference type="Gene3D" id="3.30.2130.10">
    <property type="entry name" value="VC0802-like"/>
    <property type="match status" value="1"/>
</dbReference>
<dbReference type="SUPFAM" id="SSF55021">
    <property type="entry name" value="ACT-like"/>
    <property type="match status" value="2"/>
</dbReference>
<dbReference type="Pfam" id="PF19571">
    <property type="entry name" value="ACT_8"/>
    <property type="match status" value="1"/>
</dbReference>
<evidence type="ECO:0000259" key="1">
    <source>
        <dbReference type="PROSITE" id="PS51671"/>
    </source>
</evidence>
<name>A0A075GT21_9EURY</name>
<dbReference type="InterPro" id="IPR045739">
    <property type="entry name" value="ACT_dom_pair"/>
</dbReference>
<accession>A0A075GT21</accession>
<dbReference type="PANTHER" id="PTHR40099:SF1">
    <property type="entry name" value="ACETOLACTATE SYNTHASE, SMALL SUBUNIT"/>
    <property type="match status" value="1"/>
</dbReference>
<reference evidence="2" key="1">
    <citation type="journal article" date="2014" name="Genome Biol. Evol.">
        <title>Pangenome evidence for extensive interdomain horizontal transfer affecting lineage core and shell genes in uncultured planktonic thaumarchaeota and euryarchaeota.</title>
        <authorList>
            <person name="Deschamps P."/>
            <person name="Zivanovic Y."/>
            <person name="Moreira D."/>
            <person name="Rodriguez-Valera F."/>
            <person name="Lopez-Garcia P."/>
        </authorList>
    </citation>
    <scope>NUCLEOTIDE SEQUENCE</scope>
</reference>
<protein>
    <submittedName>
        <fullName evidence="2">ACT domain-containing protein</fullName>
    </submittedName>
</protein>